<proteinExistence type="predicted"/>
<dbReference type="AlphaFoldDB" id="A0AAV9ACD8"/>
<keyword evidence="2" id="KW-1185">Reference proteome</keyword>
<dbReference type="Proteomes" id="UP001179952">
    <property type="component" value="Unassembled WGS sequence"/>
</dbReference>
<evidence type="ECO:0000313" key="1">
    <source>
        <dbReference type="EMBL" id="KAK1261621.1"/>
    </source>
</evidence>
<gene>
    <name evidence="1" type="ORF">QJS04_geneDACA018374</name>
</gene>
<evidence type="ECO:0000313" key="2">
    <source>
        <dbReference type="Proteomes" id="UP001179952"/>
    </source>
</evidence>
<accession>A0AAV9ACD8</accession>
<reference evidence="1" key="1">
    <citation type="journal article" date="2023" name="Nat. Commun.">
        <title>Diploid and tetraploid genomes of Acorus and the evolution of monocots.</title>
        <authorList>
            <person name="Ma L."/>
            <person name="Liu K.W."/>
            <person name="Li Z."/>
            <person name="Hsiao Y.Y."/>
            <person name="Qi Y."/>
            <person name="Fu T."/>
            <person name="Tang G.D."/>
            <person name="Zhang D."/>
            <person name="Sun W.H."/>
            <person name="Liu D.K."/>
            <person name="Li Y."/>
            <person name="Chen G.Z."/>
            <person name="Liu X.D."/>
            <person name="Liao X.Y."/>
            <person name="Jiang Y.T."/>
            <person name="Yu X."/>
            <person name="Hao Y."/>
            <person name="Huang J."/>
            <person name="Zhao X.W."/>
            <person name="Ke S."/>
            <person name="Chen Y.Y."/>
            <person name="Wu W.L."/>
            <person name="Hsu J.L."/>
            <person name="Lin Y.F."/>
            <person name="Huang M.D."/>
            <person name="Li C.Y."/>
            <person name="Huang L."/>
            <person name="Wang Z.W."/>
            <person name="Zhao X."/>
            <person name="Zhong W.Y."/>
            <person name="Peng D.H."/>
            <person name="Ahmad S."/>
            <person name="Lan S."/>
            <person name="Zhang J.S."/>
            <person name="Tsai W.C."/>
            <person name="Van de Peer Y."/>
            <person name="Liu Z.J."/>
        </authorList>
    </citation>
    <scope>NUCLEOTIDE SEQUENCE</scope>
    <source>
        <strain evidence="1">SCP</strain>
    </source>
</reference>
<comment type="caution">
    <text evidence="1">The sequence shown here is derived from an EMBL/GenBank/DDBJ whole genome shotgun (WGS) entry which is preliminary data.</text>
</comment>
<dbReference type="EMBL" id="JAUJYN010000010">
    <property type="protein sequence ID" value="KAK1261621.1"/>
    <property type="molecule type" value="Genomic_DNA"/>
</dbReference>
<reference evidence="1" key="2">
    <citation type="submission" date="2023-06" db="EMBL/GenBank/DDBJ databases">
        <authorList>
            <person name="Ma L."/>
            <person name="Liu K.-W."/>
            <person name="Li Z."/>
            <person name="Hsiao Y.-Y."/>
            <person name="Qi Y."/>
            <person name="Fu T."/>
            <person name="Tang G."/>
            <person name="Zhang D."/>
            <person name="Sun W.-H."/>
            <person name="Liu D.-K."/>
            <person name="Li Y."/>
            <person name="Chen G.-Z."/>
            <person name="Liu X.-D."/>
            <person name="Liao X.-Y."/>
            <person name="Jiang Y.-T."/>
            <person name="Yu X."/>
            <person name="Hao Y."/>
            <person name="Huang J."/>
            <person name="Zhao X.-W."/>
            <person name="Ke S."/>
            <person name="Chen Y.-Y."/>
            <person name="Wu W.-L."/>
            <person name="Hsu J.-L."/>
            <person name="Lin Y.-F."/>
            <person name="Huang M.-D."/>
            <person name="Li C.-Y."/>
            <person name="Huang L."/>
            <person name="Wang Z.-W."/>
            <person name="Zhao X."/>
            <person name="Zhong W.-Y."/>
            <person name="Peng D.-H."/>
            <person name="Ahmad S."/>
            <person name="Lan S."/>
            <person name="Zhang J.-S."/>
            <person name="Tsai W.-C."/>
            <person name="Van De Peer Y."/>
            <person name="Liu Z.-J."/>
        </authorList>
    </citation>
    <scope>NUCLEOTIDE SEQUENCE</scope>
    <source>
        <strain evidence="1">SCP</strain>
        <tissue evidence="1">Leaves</tissue>
    </source>
</reference>
<name>A0AAV9ACD8_ACOGR</name>
<organism evidence="1 2">
    <name type="scientific">Acorus gramineus</name>
    <name type="common">Dwarf sweet flag</name>
    <dbReference type="NCBI Taxonomy" id="55184"/>
    <lineage>
        <taxon>Eukaryota</taxon>
        <taxon>Viridiplantae</taxon>
        <taxon>Streptophyta</taxon>
        <taxon>Embryophyta</taxon>
        <taxon>Tracheophyta</taxon>
        <taxon>Spermatophyta</taxon>
        <taxon>Magnoliopsida</taxon>
        <taxon>Liliopsida</taxon>
        <taxon>Acoraceae</taxon>
        <taxon>Acorus</taxon>
    </lineage>
</organism>
<protein>
    <submittedName>
        <fullName evidence="1">Uncharacterized protein</fullName>
    </submittedName>
</protein>
<sequence>MPPKAHHNLMSGIHSCLQERGHVLIAQNHLRLRSSRKIYAAFYMNSNHHTYQDLLKKISYMKVGHQWDLLR</sequence>